<dbReference type="InterPro" id="IPR029064">
    <property type="entry name" value="Ribosomal_eL30-like_sf"/>
</dbReference>
<dbReference type="CDD" id="cd00279">
    <property type="entry name" value="YlxR"/>
    <property type="match status" value="1"/>
</dbReference>
<dbReference type="PANTHER" id="PTHR34215">
    <property type="entry name" value="BLL0784 PROTEIN"/>
    <property type="match status" value="1"/>
</dbReference>
<dbReference type="Gene3D" id="3.30.1330.30">
    <property type="match status" value="1"/>
</dbReference>
<feature type="domain" description="YlxR" evidence="1">
    <location>
        <begin position="16"/>
        <end position="91"/>
    </location>
</feature>
<dbReference type="OrthoDB" id="9799836at2"/>
<gene>
    <name evidence="2" type="ORF">SAMN05444002_3397</name>
</gene>
<dbReference type="NCBIfam" id="NF006622">
    <property type="entry name" value="PRK09190.1"/>
    <property type="match status" value="1"/>
</dbReference>
<sequence>MSRGGRDTTKGEMPERKCIATGEVRPISHLVRFVVGPSGEIVPDISGKLPGRGIWVTPTRAALDKAVKKKLFARAAKAPVEVPEGLVDTVERLLVKRVTDGIALARKAGLAVAGYEKVKGWLLIEEARLLIQASDGSERGKSKLSSPPGKGTFIGCLTANEIGLAFGREHVIHAALAAGGLTKRVVEDAAKLGALREHIGDTPRKGH</sequence>
<dbReference type="Gene3D" id="3.30.1230.10">
    <property type="entry name" value="YlxR-like"/>
    <property type="match status" value="1"/>
</dbReference>
<accession>A0A1N6HI53</accession>
<dbReference type="InterPro" id="IPR007393">
    <property type="entry name" value="YlxR_dom"/>
</dbReference>
<organism evidence="2 3">
    <name type="scientific">Vannielia litorea</name>
    <dbReference type="NCBI Taxonomy" id="1217970"/>
    <lineage>
        <taxon>Bacteria</taxon>
        <taxon>Pseudomonadati</taxon>
        <taxon>Pseudomonadota</taxon>
        <taxon>Alphaproteobacteria</taxon>
        <taxon>Rhodobacterales</taxon>
        <taxon>Paracoccaceae</taxon>
        <taxon>Vannielia</taxon>
    </lineage>
</organism>
<dbReference type="STRING" id="1217970.SAMN05444002_3397"/>
<evidence type="ECO:0000313" key="2">
    <source>
        <dbReference type="EMBL" id="SIO19440.1"/>
    </source>
</evidence>
<dbReference type="EMBL" id="FSRL01000001">
    <property type="protein sequence ID" value="SIO19440.1"/>
    <property type="molecule type" value="Genomic_DNA"/>
</dbReference>
<proteinExistence type="predicted"/>
<protein>
    <recommendedName>
        <fullName evidence="1">YlxR domain-containing protein</fullName>
    </recommendedName>
</protein>
<evidence type="ECO:0000313" key="3">
    <source>
        <dbReference type="Proteomes" id="UP000184932"/>
    </source>
</evidence>
<dbReference type="Proteomes" id="UP000184932">
    <property type="component" value="Unassembled WGS sequence"/>
</dbReference>
<dbReference type="AlphaFoldDB" id="A0A1N6HI53"/>
<dbReference type="SUPFAM" id="SSF55315">
    <property type="entry name" value="L30e-like"/>
    <property type="match status" value="1"/>
</dbReference>
<dbReference type="InterPro" id="IPR035931">
    <property type="entry name" value="YlxR-like_sf"/>
</dbReference>
<dbReference type="RefSeq" id="WP_074257302.1">
    <property type="nucleotide sequence ID" value="NZ_FSRL01000001.1"/>
</dbReference>
<reference evidence="3" key="1">
    <citation type="submission" date="2016-11" db="EMBL/GenBank/DDBJ databases">
        <authorList>
            <person name="Varghese N."/>
            <person name="Submissions S."/>
        </authorList>
    </citation>
    <scope>NUCLEOTIDE SEQUENCE [LARGE SCALE GENOMIC DNA]</scope>
    <source>
        <strain evidence="3">DSM 29440</strain>
    </source>
</reference>
<dbReference type="SUPFAM" id="SSF64376">
    <property type="entry name" value="YlxR-like"/>
    <property type="match status" value="1"/>
</dbReference>
<keyword evidence="3" id="KW-1185">Reference proteome</keyword>
<name>A0A1N6HI53_9RHOB</name>
<dbReference type="Pfam" id="PF04296">
    <property type="entry name" value="YlxR"/>
    <property type="match status" value="1"/>
</dbReference>
<dbReference type="PANTHER" id="PTHR34215:SF1">
    <property type="entry name" value="YLXR DOMAIN-CONTAINING PROTEIN"/>
    <property type="match status" value="1"/>
</dbReference>
<evidence type="ECO:0000259" key="1">
    <source>
        <dbReference type="Pfam" id="PF04296"/>
    </source>
</evidence>
<dbReference type="InterPro" id="IPR037465">
    <property type="entry name" value="YlxR"/>
</dbReference>